<reference evidence="2 3" key="1">
    <citation type="submission" date="2007-06" db="EMBL/GenBank/DDBJ databases">
        <title>The Genome Sequence of Coccidioides posadasii RMSCC_3488.</title>
        <authorList>
            <consortium name="Coccidioides Genome Resources Consortium"/>
            <consortium name="The Broad Institute Genome Sequencing Platform"/>
            <person name="Henn M.R."/>
            <person name="Sykes S."/>
            <person name="Young S."/>
            <person name="Jaffe D."/>
            <person name="Berlin A."/>
            <person name="Alvarez P."/>
            <person name="Butler J."/>
            <person name="Gnerre S."/>
            <person name="Grabherr M."/>
            <person name="Mauceli E."/>
            <person name="Brockman W."/>
            <person name="Kodira C."/>
            <person name="Alvarado L."/>
            <person name="Zeng Q."/>
            <person name="Crawford M."/>
            <person name="Antoine C."/>
            <person name="Devon K."/>
            <person name="Galgiani J."/>
            <person name="Orsborn K."/>
            <person name="Lewis M.L."/>
            <person name="Nusbaum C."/>
            <person name="Galagan J."/>
            <person name="Birren B."/>
        </authorList>
    </citation>
    <scope>NUCLEOTIDE SEQUENCE [LARGE SCALE GENOMIC DNA]</scope>
    <source>
        <strain evidence="2 3">RMSCC 3488</strain>
    </source>
</reference>
<evidence type="ECO:0000313" key="2">
    <source>
        <dbReference type="EMBL" id="KMM69595.1"/>
    </source>
</evidence>
<reference evidence="3" key="3">
    <citation type="journal article" date="2010" name="Genome Res.">
        <title>Population genomic sequencing of Coccidioides fungi reveals recent hybridization and transposon control.</title>
        <authorList>
            <person name="Neafsey D.E."/>
            <person name="Barker B.M."/>
            <person name="Sharpton T.J."/>
            <person name="Stajich J.E."/>
            <person name="Park D.J."/>
            <person name="Whiston E."/>
            <person name="Hung C.-Y."/>
            <person name="McMahan C."/>
            <person name="White J."/>
            <person name="Sykes S."/>
            <person name="Heiman D."/>
            <person name="Young S."/>
            <person name="Zeng Q."/>
            <person name="Abouelleil A."/>
            <person name="Aftuck L."/>
            <person name="Bessette D."/>
            <person name="Brown A."/>
            <person name="FitzGerald M."/>
            <person name="Lui A."/>
            <person name="Macdonald J.P."/>
            <person name="Priest M."/>
            <person name="Orbach M.J."/>
            <person name="Galgiani J.N."/>
            <person name="Kirkland T.N."/>
            <person name="Cole G.T."/>
            <person name="Birren B.W."/>
            <person name="Henn M.R."/>
            <person name="Taylor J.W."/>
            <person name="Rounsley S.D."/>
        </authorList>
    </citation>
    <scope>NUCLEOTIDE SEQUENCE [LARGE SCALE GENOMIC DNA]</scope>
    <source>
        <strain evidence="3">RMSCC 3488</strain>
    </source>
</reference>
<feature type="compositionally biased region" description="Basic and acidic residues" evidence="1">
    <location>
        <begin position="1"/>
        <end position="22"/>
    </location>
</feature>
<sequence>MAERRGDRDRIRSAHSRAKSDRSTMPGNLVSPPGSNTPPTGRTKSNALHSASEPVRFRSRHGSEPINAGALAKALQDFENVGRQRERTPGSSPCRKRQRVYGDRYVLAGGPPMFVSALAETTTARRKGDGGGGGQTSF</sequence>
<gene>
    <name evidence="2" type="ORF">CPAG_05910</name>
</gene>
<proteinExistence type="predicted"/>
<accession>A0A0J6FJN9</accession>
<feature type="compositionally biased region" description="Polar residues" evidence="1">
    <location>
        <begin position="33"/>
        <end position="49"/>
    </location>
</feature>
<dbReference type="Proteomes" id="UP000054567">
    <property type="component" value="Unassembled WGS sequence"/>
</dbReference>
<dbReference type="VEuPathDB" id="FungiDB:CPAG_05910"/>
<evidence type="ECO:0000313" key="3">
    <source>
        <dbReference type="Proteomes" id="UP000054567"/>
    </source>
</evidence>
<reference evidence="3" key="2">
    <citation type="journal article" date="2009" name="Genome Res.">
        <title>Comparative genomic analyses of the human fungal pathogens Coccidioides and their relatives.</title>
        <authorList>
            <person name="Sharpton T.J."/>
            <person name="Stajich J.E."/>
            <person name="Rounsley S.D."/>
            <person name="Gardner M.J."/>
            <person name="Wortman J.R."/>
            <person name="Jordar V.S."/>
            <person name="Maiti R."/>
            <person name="Kodira C.D."/>
            <person name="Neafsey D.E."/>
            <person name="Zeng Q."/>
            <person name="Hung C.-Y."/>
            <person name="McMahan C."/>
            <person name="Muszewska A."/>
            <person name="Grynberg M."/>
            <person name="Mandel M.A."/>
            <person name="Kellner E.M."/>
            <person name="Barker B.M."/>
            <person name="Galgiani J.N."/>
            <person name="Orbach M.J."/>
            <person name="Kirkland T.N."/>
            <person name="Cole G.T."/>
            <person name="Henn M.R."/>
            <person name="Birren B.W."/>
            <person name="Taylor J.W."/>
        </authorList>
    </citation>
    <scope>NUCLEOTIDE SEQUENCE [LARGE SCALE GENOMIC DNA]</scope>
    <source>
        <strain evidence="3">RMSCC 3488</strain>
    </source>
</reference>
<organism evidence="2 3">
    <name type="scientific">Coccidioides posadasii RMSCC 3488</name>
    <dbReference type="NCBI Taxonomy" id="454284"/>
    <lineage>
        <taxon>Eukaryota</taxon>
        <taxon>Fungi</taxon>
        <taxon>Dikarya</taxon>
        <taxon>Ascomycota</taxon>
        <taxon>Pezizomycotina</taxon>
        <taxon>Eurotiomycetes</taxon>
        <taxon>Eurotiomycetidae</taxon>
        <taxon>Onygenales</taxon>
        <taxon>Onygenaceae</taxon>
        <taxon>Coccidioides</taxon>
    </lineage>
</organism>
<protein>
    <submittedName>
        <fullName evidence="2">Uncharacterized protein</fullName>
    </submittedName>
</protein>
<dbReference type="AlphaFoldDB" id="A0A0J6FJN9"/>
<feature type="region of interest" description="Disordered" evidence="1">
    <location>
        <begin position="1"/>
        <end position="64"/>
    </location>
</feature>
<evidence type="ECO:0000256" key="1">
    <source>
        <dbReference type="SAM" id="MobiDB-lite"/>
    </source>
</evidence>
<name>A0A0J6FJN9_COCPO</name>
<dbReference type="EMBL" id="DS268111">
    <property type="protein sequence ID" value="KMM69595.1"/>
    <property type="molecule type" value="Genomic_DNA"/>
</dbReference>